<feature type="compositionally biased region" description="Polar residues" evidence="1">
    <location>
        <begin position="24"/>
        <end position="37"/>
    </location>
</feature>
<dbReference type="EMBL" id="SBLB01000003">
    <property type="protein sequence ID" value="RYC69432.1"/>
    <property type="molecule type" value="Genomic_DNA"/>
</dbReference>
<name>A0A4Q2UL50_9BACT</name>
<evidence type="ECO:0000313" key="5">
    <source>
        <dbReference type="Proteomes" id="UP000290407"/>
    </source>
</evidence>
<evidence type="ECO:0000256" key="2">
    <source>
        <dbReference type="SAM" id="SignalP"/>
    </source>
</evidence>
<feature type="signal peptide" evidence="2">
    <location>
        <begin position="1"/>
        <end position="18"/>
    </location>
</feature>
<gene>
    <name evidence="4" type="ORF">EQG79_12555</name>
</gene>
<feature type="chain" id="PRO_5020614081" evidence="2">
    <location>
        <begin position="19"/>
        <end position="179"/>
    </location>
</feature>
<proteinExistence type="predicted"/>
<dbReference type="InterPro" id="IPR024289">
    <property type="entry name" value="DUF3828"/>
</dbReference>
<dbReference type="RefSeq" id="WP_129601679.1">
    <property type="nucleotide sequence ID" value="NZ_SBLB01000003.1"/>
</dbReference>
<organism evidence="4 5">
    <name type="scientific">Spirosoma sordidisoli</name>
    <dbReference type="NCBI Taxonomy" id="2502893"/>
    <lineage>
        <taxon>Bacteria</taxon>
        <taxon>Pseudomonadati</taxon>
        <taxon>Bacteroidota</taxon>
        <taxon>Cytophagia</taxon>
        <taxon>Cytophagales</taxon>
        <taxon>Cytophagaceae</taxon>
        <taxon>Spirosoma</taxon>
    </lineage>
</organism>
<evidence type="ECO:0000256" key="1">
    <source>
        <dbReference type="SAM" id="MobiDB-lite"/>
    </source>
</evidence>
<protein>
    <submittedName>
        <fullName evidence="4">DUF3828 domain-containing protein</fullName>
    </submittedName>
</protein>
<dbReference type="AlphaFoldDB" id="A0A4Q2UL50"/>
<accession>A0A4Q2UL50</accession>
<evidence type="ECO:0000313" key="4">
    <source>
        <dbReference type="EMBL" id="RYC69432.1"/>
    </source>
</evidence>
<dbReference type="Proteomes" id="UP000290407">
    <property type="component" value="Unassembled WGS sequence"/>
</dbReference>
<evidence type="ECO:0000259" key="3">
    <source>
        <dbReference type="Pfam" id="PF12883"/>
    </source>
</evidence>
<dbReference type="Gene3D" id="3.10.450.50">
    <property type="match status" value="1"/>
</dbReference>
<feature type="region of interest" description="Disordered" evidence="1">
    <location>
        <begin position="24"/>
        <end position="43"/>
    </location>
</feature>
<dbReference type="Pfam" id="PF12883">
    <property type="entry name" value="DUF3828"/>
    <property type="match status" value="1"/>
</dbReference>
<keyword evidence="2" id="KW-0732">Signal</keyword>
<sequence>MYPTKLLLIIGLFAGTYACTIQDSQQDTPPNQASPVTASRVKKPSTPDALVRELYRQHDAGNGPFFQTDDRPLLSRYFDGELADLIWADMTTTEAGESMLDADPLYNAQDIDIRKFNVHPAAERDGATEVRVTFENFGEQQEIRCRMIQLRGKWRIADIIYPDGSQLYQLLSGPDEETP</sequence>
<dbReference type="PROSITE" id="PS51257">
    <property type="entry name" value="PROKAR_LIPOPROTEIN"/>
    <property type="match status" value="1"/>
</dbReference>
<keyword evidence="5" id="KW-1185">Reference proteome</keyword>
<reference evidence="4 5" key="1">
    <citation type="submission" date="2019-01" db="EMBL/GenBank/DDBJ databases">
        <title>Spirosoma flava sp. nov., a propanil-degrading bacterium isolated from herbicide-contaminated soil.</title>
        <authorList>
            <person name="Zhang L."/>
            <person name="Jiang J.-D."/>
        </authorList>
    </citation>
    <scope>NUCLEOTIDE SEQUENCE [LARGE SCALE GENOMIC DNA]</scope>
    <source>
        <strain evidence="4 5">TY50</strain>
    </source>
</reference>
<feature type="domain" description="DUF3828" evidence="3">
    <location>
        <begin position="49"/>
        <end position="161"/>
    </location>
</feature>
<comment type="caution">
    <text evidence="4">The sequence shown here is derived from an EMBL/GenBank/DDBJ whole genome shotgun (WGS) entry which is preliminary data.</text>
</comment>